<organism evidence="2 3">
    <name type="scientific">Candidatus Lokiarchaeum ossiferum</name>
    <dbReference type="NCBI Taxonomy" id="2951803"/>
    <lineage>
        <taxon>Archaea</taxon>
        <taxon>Promethearchaeati</taxon>
        <taxon>Promethearchaeota</taxon>
        <taxon>Promethearchaeia</taxon>
        <taxon>Promethearchaeales</taxon>
        <taxon>Promethearchaeaceae</taxon>
        <taxon>Candidatus Lokiarchaeum</taxon>
    </lineage>
</organism>
<sequence>MVEFVDQCSFKRIKYYVFILAMALMTFLGKSFAYKGFQFFFQEPKQECPTTCTLYETCQQNLTPNTVYEVVEILDRVIPCPEDFHEEDMVLVKIKKPVLFASMHNKDIYEGSILDFTPVGCDHDDCVYHKYCQPHSLMIQRGQKVKLVQRMKKIKKCPRGLHLSVVRFQKK</sequence>
<comment type="similarity">
    <text evidence="1">Belongs to the UPF0179 family.</text>
</comment>
<proteinExistence type="inferred from homology"/>
<dbReference type="PANTHER" id="PTHR40699">
    <property type="entry name" value="UPF0179 PROTEIN MJ1627"/>
    <property type="match status" value="1"/>
</dbReference>
<reference evidence="2" key="1">
    <citation type="submission" date="2022-09" db="EMBL/GenBank/DDBJ databases">
        <title>Actin cytoskeleton and complex cell architecture in an #Asgard archaeon.</title>
        <authorList>
            <person name="Ponce Toledo R.I."/>
            <person name="Schleper C."/>
            <person name="Rodrigues Oliveira T."/>
            <person name="Wollweber F."/>
            <person name="Xu J."/>
            <person name="Rittmann S."/>
            <person name="Klingl A."/>
            <person name="Pilhofer M."/>
        </authorList>
    </citation>
    <scope>NUCLEOTIDE SEQUENCE</scope>
    <source>
        <strain evidence="2">B-35</strain>
    </source>
</reference>
<keyword evidence="3" id="KW-1185">Reference proteome</keyword>
<dbReference type="InterPro" id="IPR005369">
    <property type="entry name" value="UPF0179"/>
</dbReference>
<dbReference type="Proteomes" id="UP001208689">
    <property type="component" value="Chromosome"/>
</dbReference>
<evidence type="ECO:0000313" key="2">
    <source>
        <dbReference type="EMBL" id="UYP47409.1"/>
    </source>
</evidence>
<gene>
    <name evidence="2" type="ORF">NEF87_003694</name>
</gene>
<evidence type="ECO:0000313" key="3">
    <source>
        <dbReference type="Proteomes" id="UP001208689"/>
    </source>
</evidence>
<dbReference type="EMBL" id="CP104013">
    <property type="protein sequence ID" value="UYP47409.1"/>
    <property type="molecule type" value="Genomic_DNA"/>
</dbReference>
<name>A0ABY6HV63_9ARCH</name>
<dbReference type="PANTHER" id="PTHR40699:SF1">
    <property type="entry name" value="UPF0179 PROTEIN MJ1627"/>
    <property type="match status" value="1"/>
</dbReference>
<evidence type="ECO:0000256" key="1">
    <source>
        <dbReference type="ARBA" id="ARBA00010824"/>
    </source>
</evidence>
<protein>
    <submittedName>
        <fullName evidence="2">Uncharacterized protein</fullName>
    </submittedName>
</protein>
<accession>A0ABY6HV63</accession>
<dbReference type="Pfam" id="PF03684">
    <property type="entry name" value="UPF0179"/>
    <property type="match status" value="1"/>
</dbReference>